<proteinExistence type="predicted"/>
<sequence length="99" mass="11023">MIKNEQDLSLSSANNSETETVLSISTTPSASSANNSNDPFVAYCKVCKADLVGTCKNPYPYSQRSGNTSNFINYLRNKHGITKENHLEFLDEHNEVYTN</sequence>
<name>A0ABN7UWC6_GIGMA</name>
<evidence type="ECO:0000313" key="2">
    <source>
        <dbReference type="EMBL" id="CAG8690527.1"/>
    </source>
</evidence>
<feature type="compositionally biased region" description="Low complexity" evidence="1">
    <location>
        <begin position="23"/>
        <end position="37"/>
    </location>
</feature>
<reference evidence="2 3" key="1">
    <citation type="submission" date="2021-06" db="EMBL/GenBank/DDBJ databases">
        <authorList>
            <person name="Kallberg Y."/>
            <person name="Tangrot J."/>
            <person name="Rosling A."/>
        </authorList>
    </citation>
    <scope>NUCLEOTIDE SEQUENCE [LARGE SCALE GENOMIC DNA]</scope>
    <source>
        <strain evidence="2 3">120-4 pot B 10/14</strain>
    </source>
</reference>
<keyword evidence="3" id="KW-1185">Reference proteome</keyword>
<protein>
    <submittedName>
        <fullName evidence="2">45488_t:CDS:1</fullName>
    </submittedName>
</protein>
<evidence type="ECO:0000313" key="3">
    <source>
        <dbReference type="Proteomes" id="UP000789901"/>
    </source>
</evidence>
<accession>A0ABN7UWC6</accession>
<feature type="region of interest" description="Disordered" evidence="1">
    <location>
        <begin position="1"/>
        <end position="37"/>
    </location>
</feature>
<gene>
    <name evidence="2" type="ORF">GMARGA_LOCUS11483</name>
</gene>
<comment type="caution">
    <text evidence="2">The sequence shown here is derived from an EMBL/GenBank/DDBJ whole genome shotgun (WGS) entry which is preliminary data.</text>
</comment>
<evidence type="ECO:0000256" key="1">
    <source>
        <dbReference type="SAM" id="MobiDB-lite"/>
    </source>
</evidence>
<feature type="compositionally biased region" description="Polar residues" evidence="1">
    <location>
        <begin position="7"/>
        <end position="22"/>
    </location>
</feature>
<dbReference type="Proteomes" id="UP000789901">
    <property type="component" value="Unassembled WGS sequence"/>
</dbReference>
<organism evidence="2 3">
    <name type="scientific">Gigaspora margarita</name>
    <dbReference type="NCBI Taxonomy" id="4874"/>
    <lineage>
        <taxon>Eukaryota</taxon>
        <taxon>Fungi</taxon>
        <taxon>Fungi incertae sedis</taxon>
        <taxon>Mucoromycota</taxon>
        <taxon>Glomeromycotina</taxon>
        <taxon>Glomeromycetes</taxon>
        <taxon>Diversisporales</taxon>
        <taxon>Gigasporaceae</taxon>
        <taxon>Gigaspora</taxon>
    </lineage>
</organism>
<dbReference type="EMBL" id="CAJVQB010006727">
    <property type="protein sequence ID" value="CAG8690527.1"/>
    <property type="molecule type" value="Genomic_DNA"/>
</dbReference>